<reference evidence="2 3" key="1">
    <citation type="submission" date="2019-09" db="EMBL/GenBank/DDBJ databases">
        <title>Distinct polysaccharide growth profiles of human intestinal Prevotella copri isolates.</title>
        <authorList>
            <person name="Fehlner-Peach H."/>
            <person name="Magnabosco C."/>
            <person name="Raghavan V."/>
            <person name="Scher J.U."/>
            <person name="Tett A."/>
            <person name="Cox L.M."/>
            <person name="Gottsegen C."/>
            <person name="Watters A."/>
            <person name="Wiltshire- Gordon J.D."/>
            <person name="Segata N."/>
            <person name="Bonneau R."/>
            <person name="Littman D.R."/>
        </authorList>
    </citation>
    <scope>NUCLEOTIDE SEQUENCE [LARGE SCALE GENOMIC DNA]</scope>
    <source>
        <strain evidence="3">iAQ1173</strain>
    </source>
</reference>
<dbReference type="Proteomes" id="UP000384372">
    <property type="component" value="Unassembled WGS sequence"/>
</dbReference>
<feature type="transmembrane region" description="Helical" evidence="1">
    <location>
        <begin position="75"/>
        <end position="95"/>
    </location>
</feature>
<evidence type="ECO:0000313" key="3">
    <source>
        <dbReference type="Proteomes" id="UP000384372"/>
    </source>
</evidence>
<feature type="transmembrane region" description="Helical" evidence="1">
    <location>
        <begin position="260"/>
        <end position="290"/>
    </location>
</feature>
<gene>
    <name evidence="2" type="ORF">F7D20_02950</name>
</gene>
<keyword evidence="1" id="KW-1133">Transmembrane helix</keyword>
<dbReference type="EMBL" id="VZAD01000027">
    <property type="protein sequence ID" value="MQP10941.1"/>
    <property type="molecule type" value="Genomic_DNA"/>
</dbReference>
<dbReference type="OrthoDB" id="1081968at2"/>
<accession>A0A6A7W980</accession>
<proteinExistence type="predicted"/>
<evidence type="ECO:0000313" key="2">
    <source>
        <dbReference type="EMBL" id="MQP10941.1"/>
    </source>
</evidence>
<comment type="caution">
    <text evidence="2">The sequence shown here is derived from an EMBL/GenBank/DDBJ whole genome shotgun (WGS) entry which is preliminary data.</text>
</comment>
<evidence type="ECO:0008006" key="4">
    <source>
        <dbReference type="Google" id="ProtNLM"/>
    </source>
</evidence>
<protein>
    <recommendedName>
        <fullName evidence="4">DUF975 family protein</fullName>
    </recommendedName>
</protein>
<dbReference type="AlphaFoldDB" id="A0A6A7W980"/>
<keyword evidence="1" id="KW-0812">Transmembrane</keyword>
<name>A0A6A7W980_9BACT</name>
<feature type="transmembrane region" description="Helical" evidence="1">
    <location>
        <begin position="107"/>
        <end position="136"/>
    </location>
</feature>
<sequence length="311" mass="34692">MKINDLIKHRSVTACMKEAYSLMTGNVKNLLKSTWWAFMIYAFMVAFMVYLRTPNKMLHDWGEENMMLSFCLQTVVYLGVIVAAFLMGAAAWRWLTDKPFGRMMKRFTTIYLVSAVVSFVVTFAATFALTCFYLTAFLTASGSAATADSAAGSPSLLIIVLFALAIVAATALCMAVSLPFAYLTPKYMLQEKGEKLRPWKSFKCGFRHMGSIFKMGFLGSLVILVAGILIYIPLAILIGAQVSAQMGTLEGDPVGTPSYFTFLFIIVTALLLFIFAYILHWLFISYVFLYGSIENDEMKKTEMLNAKNHST</sequence>
<feature type="transmembrane region" description="Helical" evidence="1">
    <location>
        <begin position="33"/>
        <end position="51"/>
    </location>
</feature>
<dbReference type="RefSeq" id="WP_158462777.1">
    <property type="nucleotide sequence ID" value="NZ_VZAD01000027.1"/>
</dbReference>
<evidence type="ECO:0000256" key="1">
    <source>
        <dbReference type="SAM" id="Phobius"/>
    </source>
</evidence>
<organism evidence="2 3">
    <name type="scientific">Segatella copri</name>
    <dbReference type="NCBI Taxonomy" id="165179"/>
    <lineage>
        <taxon>Bacteria</taxon>
        <taxon>Pseudomonadati</taxon>
        <taxon>Bacteroidota</taxon>
        <taxon>Bacteroidia</taxon>
        <taxon>Bacteroidales</taxon>
        <taxon>Prevotellaceae</taxon>
        <taxon>Segatella</taxon>
    </lineage>
</organism>
<keyword evidence="3" id="KW-1185">Reference proteome</keyword>
<feature type="transmembrane region" description="Helical" evidence="1">
    <location>
        <begin position="217"/>
        <end position="240"/>
    </location>
</feature>
<keyword evidence="1" id="KW-0472">Membrane</keyword>
<feature type="transmembrane region" description="Helical" evidence="1">
    <location>
        <begin position="156"/>
        <end position="183"/>
    </location>
</feature>